<comment type="pathway">
    <text evidence="2 10">Amino-acid biosynthesis; L-serine biosynthesis; L-serine from 3-phospho-D-glycerate: step 1/3.</text>
</comment>
<evidence type="ECO:0000259" key="11">
    <source>
        <dbReference type="PROSITE" id="PS51671"/>
    </source>
</evidence>
<organism evidence="12 13">
    <name type="scientific">Hyphomicrobium denitrificans 1NES1</name>
    <dbReference type="NCBI Taxonomy" id="670307"/>
    <lineage>
        <taxon>Bacteria</taxon>
        <taxon>Pseudomonadati</taxon>
        <taxon>Pseudomonadota</taxon>
        <taxon>Alphaproteobacteria</taxon>
        <taxon>Hyphomicrobiales</taxon>
        <taxon>Hyphomicrobiaceae</taxon>
        <taxon>Hyphomicrobium</taxon>
    </lineage>
</organism>
<dbReference type="AlphaFoldDB" id="N0B6T9"/>
<dbReference type="Pfam" id="PF19304">
    <property type="entry name" value="PGDH_inter"/>
    <property type="match status" value="1"/>
</dbReference>
<dbReference type="Gene3D" id="3.30.1330.90">
    <property type="entry name" value="D-3-phosphoglycerate dehydrogenase, domain 3"/>
    <property type="match status" value="1"/>
</dbReference>
<evidence type="ECO:0000256" key="7">
    <source>
        <dbReference type="ARBA" id="ARBA00023299"/>
    </source>
</evidence>
<dbReference type="KEGG" id="hdt:HYPDE_38288"/>
<dbReference type="eggNOG" id="COG1052">
    <property type="taxonomic scope" value="Bacteria"/>
</dbReference>
<dbReference type="InterPro" id="IPR006236">
    <property type="entry name" value="PGDH"/>
</dbReference>
<evidence type="ECO:0000256" key="3">
    <source>
        <dbReference type="ARBA" id="ARBA00005854"/>
    </source>
</evidence>
<dbReference type="PANTHER" id="PTHR42789">
    <property type="entry name" value="D-ISOMER SPECIFIC 2-HYDROXYACID DEHYDROGENASE FAMILY PROTEIN (AFU_ORTHOLOGUE AFUA_6G10090)"/>
    <property type="match status" value="1"/>
</dbReference>
<dbReference type="InterPro" id="IPR050857">
    <property type="entry name" value="D-2-hydroxyacid_DH"/>
</dbReference>
<dbReference type="InterPro" id="IPR045626">
    <property type="entry name" value="PGDH_ASB_dom"/>
</dbReference>
<dbReference type="HOGENOM" id="CLU_019796_8_1_5"/>
<dbReference type="RefSeq" id="WP_015599344.1">
    <property type="nucleotide sequence ID" value="NC_021172.1"/>
</dbReference>
<dbReference type="EMBL" id="CP005587">
    <property type="protein sequence ID" value="AGK59329.1"/>
    <property type="molecule type" value="Genomic_DNA"/>
</dbReference>
<dbReference type="SUPFAM" id="SSF143548">
    <property type="entry name" value="Serine metabolism enzymes domain"/>
    <property type="match status" value="1"/>
</dbReference>
<keyword evidence="7 10" id="KW-0718">Serine biosynthesis</keyword>
<dbReference type="InterPro" id="IPR029009">
    <property type="entry name" value="ASB_dom_sf"/>
</dbReference>
<keyword evidence="13" id="KW-1185">Reference proteome</keyword>
<reference evidence="12 13" key="1">
    <citation type="journal article" date="2013" name="Genome Announc.">
        <title>Genome sequences for three denitrifying bacterial strains isolated from a uranium- and nitrate-contaminated subsurface environment.</title>
        <authorList>
            <person name="Venkatramanan R."/>
            <person name="Prakash O."/>
            <person name="Woyke T."/>
            <person name="Chain P."/>
            <person name="Goodwin L.A."/>
            <person name="Watson D."/>
            <person name="Brooks S."/>
            <person name="Kostka J.E."/>
            <person name="Green S.J."/>
        </authorList>
    </citation>
    <scope>NUCLEOTIDE SEQUENCE [LARGE SCALE GENOMIC DNA]</scope>
    <source>
        <strain evidence="12 13">1NES1</strain>
    </source>
</reference>
<evidence type="ECO:0000256" key="1">
    <source>
        <dbReference type="ARBA" id="ARBA00003800"/>
    </source>
</evidence>
<dbReference type="EC" id="1.1.1.95" evidence="10"/>
<evidence type="ECO:0000256" key="8">
    <source>
        <dbReference type="ARBA" id="ARBA00048126"/>
    </source>
</evidence>
<comment type="catalytic activity">
    <reaction evidence="9 10">
        <text>(2R)-3-phosphoglycerate + NAD(+) = 3-phosphooxypyruvate + NADH + H(+)</text>
        <dbReference type="Rhea" id="RHEA:12641"/>
        <dbReference type="ChEBI" id="CHEBI:15378"/>
        <dbReference type="ChEBI" id="CHEBI:18110"/>
        <dbReference type="ChEBI" id="CHEBI:57540"/>
        <dbReference type="ChEBI" id="CHEBI:57945"/>
        <dbReference type="ChEBI" id="CHEBI:58272"/>
        <dbReference type="EC" id="1.1.1.95"/>
    </reaction>
</comment>
<dbReference type="PROSITE" id="PS00671">
    <property type="entry name" value="D_2_HYDROXYACID_DH_3"/>
    <property type="match status" value="1"/>
</dbReference>
<dbReference type="SUPFAM" id="SSF52283">
    <property type="entry name" value="Formate/glycerate dehydrogenase catalytic domain-like"/>
    <property type="match status" value="1"/>
</dbReference>
<dbReference type="GO" id="GO:0051287">
    <property type="term" value="F:NAD binding"/>
    <property type="evidence" value="ECO:0007669"/>
    <property type="project" value="UniProtKB-UniRule"/>
</dbReference>
<dbReference type="InterPro" id="IPR006140">
    <property type="entry name" value="D-isomer_DH_NAD-bd"/>
</dbReference>
<sequence length="530" mass="56781">MPDTLQVLIADPIHEDGRKLLATYPDIHVDIATGLDEEGLILKIPTYDALIVRSKSRVTRSVIEAGRALKAIGRAGIGVDNIDISAATEHGIVVFNTPDANATTTAELTVAHMMSLSRHLPQADRSVRSNEWQPTRFVGTELAGKTVGIIGFGTIGRLVAERCAALKMKVLAYDPYVTPEIMCQYSAAQRNLDSLLASSDYVTLHCPLTDKTHNLIDATRLSAMKSGARLINCARGGLVDEKALLDALRTGHIAGAALDVFAKEPPLGSEFIACDNVVLTPHLGASTKEAQQAVSVQIAEDVAKFLTTGEAESAVNLPRVSSEQFSQSRPYQTLALALGRLAGALTEAPISELVVRLFGRIADFDPRPITVEAVIGLLESRLAERVNRVNATHLATAQGIEVRESRSQHVRDYLSLIEICVVAPNKSTTVAGTLLGGRQPHLVRIDSYHVEAPLGGHFLFTRHRDQPGVVGTLGGILGREKINISRMNVGVDGMVDTAIALIGVSAPLPENAIAEIRALPVIFEVFGISL</sequence>
<evidence type="ECO:0000256" key="2">
    <source>
        <dbReference type="ARBA" id="ARBA00005216"/>
    </source>
</evidence>
<dbReference type="SUPFAM" id="SSF51735">
    <property type="entry name" value="NAD(P)-binding Rossmann-fold domains"/>
    <property type="match status" value="1"/>
</dbReference>
<dbReference type="Gene3D" id="3.30.70.260">
    <property type="match status" value="1"/>
</dbReference>
<dbReference type="CDD" id="cd04902">
    <property type="entry name" value="ACT_3PGDH-xct"/>
    <property type="match status" value="1"/>
</dbReference>
<dbReference type="Gene3D" id="3.40.50.720">
    <property type="entry name" value="NAD(P)-binding Rossmann-like Domain"/>
    <property type="match status" value="2"/>
</dbReference>
<evidence type="ECO:0000256" key="6">
    <source>
        <dbReference type="ARBA" id="ARBA00023027"/>
    </source>
</evidence>
<comment type="catalytic activity">
    <reaction evidence="8">
        <text>(R)-2-hydroxyglutarate + NAD(+) = 2-oxoglutarate + NADH + H(+)</text>
        <dbReference type="Rhea" id="RHEA:49612"/>
        <dbReference type="ChEBI" id="CHEBI:15378"/>
        <dbReference type="ChEBI" id="CHEBI:15801"/>
        <dbReference type="ChEBI" id="CHEBI:16810"/>
        <dbReference type="ChEBI" id="CHEBI:57540"/>
        <dbReference type="ChEBI" id="CHEBI:57945"/>
        <dbReference type="EC" id="1.1.1.399"/>
    </reaction>
</comment>
<dbReference type="GO" id="GO:0004617">
    <property type="term" value="F:phosphoglycerate dehydrogenase activity"/>
    <property type="evidence" value="ECO:0007669"/>
    <property type="project" value="UniProtKB-UniRule"/>
</dbReference>
<dbReference type="InterPro" id="IPR002912">
    <property type="entry name" value="ACT_dom"/>
</dbReference>
<evidence type="ECO:0000256" key="10">
    <source>
        <dbReference type="RuleBase" id="RU363003"/>
    </source>
</evidence>
<dbReference type="UniPathway" id="UPA00135">
    <property type="reaction ID" value="UER00196"/>
</dbReference>
<gene>
    <name evidence="12" type="ORF">HYPDE_38288</name>
</gene>
<dbReference type="Pfam" id="PF00389">
    <property type="entry name" value="2-Hacid_dh"/>
    <property type="match status" value="1"/>
</dbReference>
<dbReference type="CDD" id="cd12173">
    <property type="entry name" value="PGDH_4"/>
    <property type="match status" value="1"/>
</dbReference>
<comment type="similarity">
    <text evidence="3 10">Belongs to the D-isomer specific 2-hydroxyacid dehydrogenase family.</text>
</comment>
<dbReference type="PROSITE" id="PS51671">
    <property type="entry name" value="ACT"/>
    <property type="match status" value="1"/>
</dbReference>
<dbReference type="InterPro" id="IPR029753">
    <property type="entry name" value="D-isomer_DH_CS"/>
</dbReference>
<dbReference type="SUPFAM" id="SSF55021">
    <property type="entry name" value="ACT-like"/>
    <property type="match status" value="1"/>
</dbReference>
<name>N0B6T9_9HYPH</name>
<accession>N0B6T9</accession>
<keyword evidence="6 10" id="KW-0520">NAD</keyword>
<dbReference type="Pfam" id="PF01842">
    <property type="entry name" value="ACT"/>
    <property type="match status" value="1"/>
</dbReference>
<proteinExistence type="inferred from homology"/>
<protein>
    <recommendedName>
        <fullName evidence="4 10">D-3-phosphoglycerate dehydrogenase</fullName>
        <ecNumber evidence="10">1.1.1.95</ecNumber>
    </recommendedName>
</protein>
<dbReference type="GO" id="GO:0006564">
    <property type="term" value="P:L-serine biosynthetic process"/>
    <property type="evidence" value="ECO:0007669"/>
    <property type="project" value="UniProtKB-UniRule"/>
</dbReference>
<dbReference type="STRING" id="670307.HYPDE_38288"/>
<comment type="function">
    <text evidence="1">Catalyzes the reversible oxidation of 3-phospho-D-glycerate to 3-phosphonooxypyruvate, the first step of the phosphorylated L-serine biosynthesis pathway. Also catalyzes the reversible oxidation of 2-hydroxyglutarate to 2-oxoglutarate.</text>
</comment>
<evidence type="ECO:0000313" key="12">
    <source>
        <dbReference type="EMBL" id="AGK59329.1"/>
    </source>
</evidence>
<dbReference type="InterPro" id="IPR036291">
    <property type="entry name" value="NAD(P)-bd_dom_sf"/>
</dbReference>
<keyword evidence="5 10" id="KW-0560">Oxidoreductase</keyword>
<evidence type="ECO:0000313" key="13">
    <source>
        <dbReference type="Proteomes" id="UP000005952"/>
    </source>
</evidence>
<evidence type="ECO:0000256" key="5">
    <source>
        <dbReference type="ARBA" id="ARBA00023002"/>
    </source>
</evidence>
<dbReference type="FunFam" id="3.40.50.720:FF:000021">
    <property type="entry name" value="D-3-phosphoglycerate dehydrogenase"/>
    <property type="match status" value="1"/>
</dbReference>
<dbReference type="InterPro" id="IPR006139">
    <property type="entry name" value="D-isomer_2_OHA_DH_cat_dom"/>
</dbReference>
<dbReference type="Pfam" id="PF02826">
    <property type="entry name" value="2-Hacid_dh_C"/>
    <property type="match status" value="1"/>
</dbReference>
<evidence type="ECO:0000256" key="4">
    <source>
        <dbReference type="ARBA" id="ARBA00021582"/>
    </source>
</evidence>
<evidence type="ECO:0000256" key="9">
    <source>
        <dbReference type="ARBA" id="ARBA00048731"/>
    </source>
</evidence>
<dbReference type="Proteomes" id="UP000005952">
    <property type="component" value="Chromosome"/>
</dbReference>
<dbReference type="OrthoDB" id="9793626at2"/>
<feature type="domain" description="ACT" evidence="11">
    <location>
        <begin position="458"/>
        <end position="530"/>
    </location>
</feature>
<dbReference type="PANTHER" id="PTHR42789:SF1">
    <property type="entry name" value="D-ISOMER SPECIFIC 2-HYDROXYACID DEHYDROGENASE FAMILY PROTEIN (AFU_ORTHOLOGUE AFUA_6G10090)"/>
    <property type="match status" value="1"/>
</dbReference>
<dbReference type="NCBIfam" id="TIGR01327">
    <property type="entry name" value="PGDH"/>
    <property type="match status" value="1"/>
</dbReference>
<keyword evidence="10" id="KW-0028">Amino-acid biosynthesis</keyword>
<dbReference type="InterPro" id="IPR045865">
    <property type="entry name" value="ACT-like_dom_sf"/>
</dbReference>